<reference evidence="7 8" key="1">
    <citation type="submission" date="2020-08" db="EMBL/GenBank/DDBJ databases">
        <title>Genomic Encyclopedia of Type Strains, Phase III (KMG-III): the genomes of soil and plant-associated and newly described type strains.</title>
        <authorList>
            <person name="Whitman W."/>
        </authorList>
    </citation>
    <scope>NUCLEOTIDE SEQUENCE [LARGE SCALE GENOMIC DNA]</scope>
    <source>
        <strain evidence="7 8">CECT 4462</strain>
    </source>
</reference>
<sequence>MRRTKEEAEKTRVAILASAERLFLEKGVAHTSLDQIARDAGVTRGAIYWHFQNKAHLFNDMLNQVRLPPEQLIERLCICNQREPLQELYDLFVEALASLGHNEQRLRIFTILLHRCEFTDELREAEERHNAFIELIIELSEKLLASVSDRLQPGVTPRLAALALHGMAVGLFTDWTRNPSLYDPDRDPPLLLDTLFNGLIRDWRSSPLPDCLA</sequence>
<keyword evidence="2" id="KW-0805">Transcription regulation</keyword>
<dbReference type="InterPro" id="IPR009057">
    <property type="entry name" value="Homeodomain-like_sf"/>
</dbReference>
<gene>
    <name evidence="7" type="ORF">FHR87_000764</name>
</gene>
<dbReference type="InterPro" id="IPR036271">
    <property type="entry name" value="Tet_transcr_reg_TetR-rel_C_sf"/>
</dbReference>
<accession>A0A839SYG5</accession>
<dbReference type="RefSeq" id="WP_183165379.1">
    <property type="nucleotide sequence ID" value="NZ_JACHXI010000002.1"/>
</dbReference>
<evidence type="ECO:0000256" key="3">
    <source>
        <dbReference type="ARBA" id="ARBA00023125"/>
    </source>
</evidence>
<dbReference type="AlphaFoldDB" id="A0A839SYG5"/>
<keyword evidence="4" id="KW-0804">Transcription</keyword>
<feature type="DNA-binding region" description="H-T-H motif" evidence="5">
    <location>
        <begin position="32"/>
        <end position="51"/>
    </location>
</feature>
<dbReference type="SUPFAM" id="SSF46689">
    <property type="entry name" value="Homeodomain-like"/>
    <property type="match status" value="1"/>
</dbReference>
<dbReference type="Gene3D" id="1.10.357.10">
    <property type="entry name" value="Tetracycline Repressor, domain 2"/>
    <property type="match status" value="1"/>
</dbReference>
<proteinExistence type="predicted"/>
<dbReference type="PROSITE" id="PS01081">
    <property type="entry name" value="HTH_TETR_1"/>
    <property type="match status" value="1"/>
</dbReference>
<dbReference type="Pfam" id="PF08361">
    <property type="entry name" value="TetR_C_2"/>
    <property type="match status" value="1"/>
</dbReference>
<evidence type="ECO:0000256" key="5">
    <source>
        <dbReference type="PROSITE-ProRule" id="PRU00335"/>
    </source>
</evidence>
<dbReference type="InterPro" id="IPR013572">
    <property type="entry name" value="Tscrpt_reg_MAATS_C"/>
</dbReference>
<evidence type="ECO:0000256" key="1">
    <source>
        <dbReference type="ARBA" id="ARBA00022491"/>
    </source>
</evidence>
<keyword evidence="3 5" id="KW-0238">DNA-binding</keyword>
<evidence type="ECO:0000256" key="4">
    <source>
        <dbReference type="ARBA" id="ARBA00023163"/>
    </source>
</evidence>
<dbReference type="SUPFAM" id="SSF48498">
    <property type="entry name" value="Tetracyclin repressor-like, C-terminal domain"/>
    <property type="match status" value="1"/>
</dbReference>
<dbReference type="InterPro" id="IPR023772">
    <property type="entry name" value="DNA-bd_HTH_TetR-type_CS"/>
</dbReference>
<dbReference type="PRINTS" id="PR00455">
    <property type="entry name" value="HTHTETR"/>
</dbReference>
<evidence type="ECO:0000259" key="6">
    <source>
        <dbReference type="PROSITE" id="PS50977"/>
    </source>
</evidence>
<dbReference type="EMBL" id="JACHXI010000002">
    <property type="protein sequence ID" value="MBB3102391.1"/>
    <property type="molecule type" value="Genomic_DNA"/>
</dbReference>
<dbReference type="Proteomes" id="UP000549250">
    <property type="component" value="Unassembled WGS sequence"/>
</dbReference>
<dbReference type="Pfam" id="PF00440">
    <property type="entry name" value="TetR_N"/>
    <property type="match status" value="1"/>
</dbReference>
<dbReference type="GO" id="GO:0000976">
    <property type="term" value="F:transcription cis-regulatory region binding"/>
    <property type="evidence" value="ECO:0007669"/>
    <property type="project" value="TreeGrafter"/>
</dbReference>
<organism evidence="7 8">
    <name type="scientific">Azomonas macrocytogenes</name>
    <name type="common">Azotobacter macrocytogenes</name>
    <dbReference type="NCBI Taxonomy" id="69962"/>
    <lineage>
        <taxon>Bacteria</taxon>
        <taxon>Pseudomonadati</taxon>
        <taxon>Pseudomonadota</taxon>
        <taxon>Gammaproteobacteria</taxon>
        <taxon>Pseudomonadales</taxon>
        <taxon>Pseudomonadaceae</taxon>
        <taxon>Azomonas</taxon>
    </lineage>
</organism>
<protein>
    <submittedName>
        <fullName evidence="7">TetR/AcrR family transcriptional repressor of mexAB-oprM operon</fullName>
    </submittedName>
</protein>
<evidence type="ECO:0000313" key="8">
    <source>
        <dbReference type="Proteomes" id="UP000549250"/>
    </source>
</evidence>
<dbReference type="InterPro" id="IPR001647">
    <property type="entry name" value="HTH_TetR"/>
</dbReference>
<feature type="domain" description="HTH tetR-type" evidence="6">
    <location>
        <begin position="9"/>
        <end position="69"/>
    </location>
</feature>
<evidence type="ECO:0000256" key="2">
    <source>
        <dbReference type="ARBA" id="ARBA00023015"/>
    </source>
</evidence>
<name>A0A839SYG5_AZOMA</name>
<dbReference type="PROSITE" id="PS50977">
    <property type="entry name" value="HTH_TETR_2"/>
    <property type="match status" value="1"/>
</dbReference>
<dbReference type="PANTHER" id="PTHR30055:SF240">
    <property type="entry name" value="HTH-TYPE TRANSCRIPTIONAL REGULATOR ACRR"/>
    <property type="match status" value="1"/>
</dbReference>
<comment type="caution">
    <text evidence="7">The sequence shown here is derived from an EMBL/GenBank/DDBJ whole genome shotgun (WGS) entry which is preliminary data.</text>
</comment>
<evidence type="ECO:0000313" key="7">
    <source>
        <dbReference type="EMBL" id="MBB3102391.1"/>
    </source>
</evidence>
<keyword evidence="1" id="KW-0678">Repressor</keyword>
<keyword evidence="8" id="KW-1185">Reference proteome</keyword>
<dbReference type="PANTHER" id="PTHR30055">
    <property type="entry name" value="HTH-TYPE TRANSCRIPTIONAL REGULATOR RUTR"/>
    <property type="match status" value="1"/>
</dbReference>
<dbReference type="GO" id="GO:0003700">
    <property type="term" value="F:DNA-binding transcription factor activity"/>
    <property type="evidence" value="ECO:0007669"/>
    <property type="project" value="TreeGrafter"/>
</dbReference>
<dbReference type="InterPro" id="IPR050109">
    <property type="entry name" value="HTH-type_TetR-like_transc_reg"/>
</dbReference>